<organism evidence="6 8">
    <name type="scientific">Vanilla planifolia</name>
    <name type="common">Vanilla</name>
    <dbReference type="NCBI Taxonomy" id="51239"/>
    <lineage>
        <taxon>Eukaryota</taxon>
        <taxon>Viridiplantae</taxon>
        <taxon>Streptophyta</taxon>
        <taxon>Embryophyta</taxon>
        <taxon>Tracheophyta</taxon>
        <taxon>Spermatophyta</taxon>
        <taxon>Magnoliopsida</taxon>
        <taxon>Liliopsida</taxon>
        <taxon>Asparagales</taxon>
        <taxon>Orchidaceae</taxon>
        <taxon>Vanilloideae</taxon>
        <taxon>Vanilleae</taxon>
        <taxon>Vanilla</taxon>
    </lineage>
</organism>
<name>A0A835PRL6_VANPL</name>
<dbReference type="OrthoDB" id="9970435at2759"/>
<dbReference type="InterPro" id="IPR002913">
    <property type="entry name" value="START_lipid-bd_dom"/>
</dbReference>
<evidence type="ECO:0000259" key="3">
    <source>
        <dbReference type="PROSITE" id="PS50003"/>
    </source>
</evidence>
<dbReference type="CDD" id="cd00821">
    <property type="entry name" value="PH"/>
    <property type="match status" value="1"/>
</dbReference>
<dbReference type="SMART" id="SM00234">
    <property type="entry name" value="START"/>
    <property type="match status" value="1"/>
</dbReference>
<evidence type="ECO:0000256" key="2">
    <source>
        <dbReference type="ARBA" id="ARBA00022824"/>
    </source>
</evidence>
<dbReference type="InterPro" id="IPR023393">
    <property type="entry name" value="START-like_dom_sf"/>
</dbReference>
<dbReference type="PROSITE" id="PS50848">
    <property type="entry name" value="START"/>
    <property type="match status" value="1"/>
</dbReference>
<evidence type="ECO:0000313" key="8">
    <source>
        <dbReference type="Proteomes" id="UP000639772"/>
    </source>
</evidence>
<dbReference type="SMART" id="SM00233">
    <property type="entry name" value="PH"/>
    <property type="match status" value="1"/>
</dbReference>
<reference evidence="7 8" key="1">
    <citation type="journal article" date="2020" name="Nat. Food">
        <title>A phased Vanilla planifolia genome enables genetic improvement of flavour and production.</title>
        <authorList>
            <person name="Hasing T."/>
            <person name="Tang H."/>
            <person name="Brym M."/>
            <person name="Khazi F."/>
            <person name="Huang T."/>
            <person name="Chambers A.H."/>
        </authorList>
    </citation>
    <scope>NUCLEOTIDE SEQUENCE [LARGE SCALE GENOMIC DNA]</scope>
    <source>
        <tissue evidence="6">Leaf</tissue>
    </source>
</reference>
<comment type="subcellular location">
    <subcellularLocation>
        <location evidence="1">Endoplasmic reticulum</location>
    </subcellularLocation>
</comment>
<dbReference type="InterPro" id="IPR001849">
    <property type="entry name" value="PH_domain"/>
</dbReference>
<evidence type="ECO:0000313" key="6">
    <source>
        <dbReference type="EMBL" id="KAG0458975.1"/>
    </source>
</evidence>
<protein>
    <recommendedName>
        <fullName evidence="9">Protein ENHANCED DISEASE RESISTANCE 2-like</fullName>
    </recommendedName>
</protein>
<keyword evidence="7" id="KW-1185">Reference proteome</keyword>
<dbReference type="InterPro" id="IPR011993">
    <property type="entry name" value="PH-like_dom_sf"/>
</dbReference>
<dbReference type="Gene3D" id="2.30.29.30">
    <property type="entry name" value="Pleckstrin-homology domain (PH domain)/Phosphotyrosine-binding domain (PTB)"/>
    <property type="match status" value="1"/>
</dbReference>
<dbReference type="GO" id="GO:0005783">
    <property type="term" value="C:endoplasmic reticulum"/>
    <property type="evidence" value="ECO:0007669"/>
    <property type="project" value="UniProtKB-SubCell"/>
</dbReference>
<dbReference type="CDD" id="cd00177">
    <property type="entry name" value="START"/>
    <property type="match status" value="1"/>
</dbReference>
<evidence type="ECO:0000313" key="5">
    <source>
        <dbReference type="EMBL" id="KAG0457251.1"/>
    </source>
</evidence>
<evidence type="ECO:0008006" key="9">
    <source>
        <dbReference type="Google" id="ProtNLM"/>
    </source>
</evidence>
<keyword evidence="2" id="KW-0256">Endoplasmic reticulum</keyword>
<dbReference type="PROSITE" id="PS50003">
    <property type="entry name" value="PH_DOMAIN"/>
    <property type="match status" value="1"/>
</dbReference>
<comment type="caution">
    <text evidence="6">The sequence shown here is derived from an EMBL/GenBank/DDBJ whole genome shotgun (WGS) entry which is preliminary data.</text>
</comment>
<dbReference type="Pfam" id="PF01852">
    <property type="entry name" value="START"/>
    <property type="match status" value="1"/>
</dbReference>
<dbReference type="Pfam" id="PF07059">
    <property type="entry name" value="EDR2_C"/>
    <property type="match status" value="1"/>
</dbReference>
<dbReference type="GO" id="GO:0008289">
    <property type="term" value="F:lipid binding"/>
    <property type="evidence" value="ECO:0007669"/>
    <property type="project" value="InterPro"/>
</dbReference>
<dbReference type="PANTHER" id="PTHR12136">
    <property type="entry name" value="ENHANCED DISEASE RESISTANCE-RELATED"/>
    <property type="match status" value="1"/>
</dbReference>
<dbReference type="Gene3D" id="3.30.530.20">
    <property type="match status" value="1"/>
</dbReference>
<feature type="domain" description="PH" evidence="3">
    <location>
        <begin position="7"/>
        <end position="115"/>
    </location>
</feature>
<dbReference type="EMBL" id="JADCNL010000012">
    <property type="protein sequence ID" value="KAG0457251.1"/>
    <property type="molecule type" value="Genomic_DNA"/>
</dbReference>
<dbReference type="Proteomes" id="UP000639772">
    <property type="component" value="Chromosome 12"/>
</dbReference>
<dbReference type="SUPFAM" id="SSF55961">
    <property type="entry name" value="Bet v1-like"/>
    <property type="match status" value="1"/>
</dbReference>
<dbReference type="PANTHER" id="PTHR12136:SF41">
    <property type="entry name" value="PLECKSTRIN HOMOLOGY (PH) AND LIPID-BINDING START DOMAINS-CONTAINING PROTEIN"/>
    <property type="match status" value="1"/>
</dbReference>
<dbReference type="SUPFAM" id="SSF50729">
    <property type="entry name" value="PH domain-like"/>
    <property type="match status" value="1"/>
</dbReference>
<dbReference type="EMBL" id="JADCNM010000012">
    <property type="protein sequence ID" value="KAG0458975.1"/>
    <property type="molecule type" value="Genomic_DNA"/>
</dbReference>
<gene>
    <name evidence="6" type="ORF">HPP92_022103</name>
    <name evidence="5" type="ORF">HPP92_022408</name>
</gene>
<dbReference type="Proteomes" id="UP000636800">
    <property type="component" value="Chromosome 12"/>
</dbReference>
<proteinExistence type="predicted"/>
<dbReference type="FunFam" id="3.30.530.20:FF:000068">
    <property type="entry name" value="Pleckstrin homology (PH) and lipid-binding START domains-containing protein"/>
    <property type="match status" value="1"/>
</dbReference>
<evidence type="ECO:0000313" key="7">
    <source>
        <dbReference type="Proteomes" id="UP000636800"/>
    </source>
</evidence>
<dbReference type="Pfam" id="PF00169">
    <property type="entry name" value="PH"/>
    <property type="match status" value="1"/>
</dbReference>
<evidence type="ECO:0000256" key="1">
    <source>
        <dbReference type="ARBA" id="ARBA00004240"/>
    </source>
</evidence>
<dbReference type="InterPro" id="IPR045096">
    <property type="entry name" value="EDR2-like"/>
</dbReference>
<evidence type="ECO:0000259" key="4">
    <source>
        <dbReference type="PROSITE" id="PS50848"/>
    </source>
</evidence>
<dbReference type="InterPro" id="IPR009769">
    <property type="entry name" value="EDR2_C"/>
</dbReference>
<sequence length="734" mass="82683">MGSSQDDRKMEGWLCLIRSNRLGLQYSRKRYFVLEDNALNCYKSAPTSSREDPVKSALLDSCIRVTDNGRENIHKKVLFIFTLYNTSNHNDQLKLGARSSEEAARWIKALMEAAMKECSIKRGNAVSCSKTRWQSFRLTRSKGRSRMHSVDWTSFSSVNSDLMTSDVIAPSPWTIFGCNNGLRLFKEAKDGDFGGKYWGDHPAIMAVGVVDAPSEDIFQTVMSLGPSRSEWDFCFSEGSVIEHLDGHNDIIHKKLKSDWLPWGMKRRDLLLRRYWRREDDGTYVILYHSVFDKRCRLQRAYVRACLKSGGYVISPVNQGKQSVVKHMLAVDWKCWLSYLSASSAKSITIRMLGRVAALRELFRAKLGNHQCCDFSSGELTRSRTVPHTGQEEIKMETQLGIKNSNDEGPIGETGQSPYTPKNLNGSFVQLNDAADEFFDVIDESEHDQPEAVWLSEEHYPPKLSAAAGFVKKLHDLAVQKRGYIDLQGALIGDTLPCNYGTTLQKDATFSVPCSWAETDPSTFLIRSETYLSDHQKVKANGSLMRFVAADWIKSDKREDDLGGRPGGIVQKYADQGGNEFFFIVNIQVPGSTTYSLALYYMMDQPAESVPLLERFVKDDDSFRNSRFKLIPYISKGSWIVKQSVGKKACLIGQALEINYFRGQNYLELGVDIGSSTVARGVVSLVLGYLTNLVIEMAFLIQGNTEEELPEFLLGTCRLNHLDASKAVSITPWKH</sequence>
<dbReference type="AlphaFoldDB" id="A0A835PRL6"/>
<feature type="domain" description="START" evidence="4">
    <location>
        <begin position="152"/>
        <end position="331"/>
    </location>
</feature>
<accession>A0A835PRL6</accession>